<keyword evidence="3" id="KW-0436">Ligase</keyword>
<proteinExistence type="predicted"/>
<evidence type="ECO:0000313" key="4">
    <source>
        <dbReference type="Proteomes" id="UP000033861"/>
    </source>
</evidence>
<dbReference type="GO" id="GO:0005524">
    <property type="term" value="F:ATP binding"/>
    <property type="evidence" value="ECO:0007669"/>
    <property type="project" value="UniProtKB-UniRule"/>
</dbReference>
<dbReference type="STRING" id="1618404.UW35_C0013G0002"/>
<dbReference type="EMBL" id="LCHZ01000013">
    <property type="protein sequence ID" value="KKT46482.1"/>
    <property type="molecule type" value="Genomic_DNA"/>
</dbReference>
<evidence type="ECO:0000259" key="2">
    <source>
        <dbReference type="PROSITE" id="PS50975"/>
    </source>
</evidence>
<dbReference type="GO" id="GO:0009432">
    <property type="term" value="P:SOS response"/>
    <property type="evidence" value="ECO:0007669"/>
    <property type="project" value="TreeGrafter"/>
</dbReference>
<dbReference type="Gene3D" id="3.30.1490.20">
    <property type="entry name" value="ATP-grasp fold, A domain"/>
    <property type="match status" value="1"/>
</dbReference>
<dbReference type="Gene3D" id="3.30.470.20">
    <property type="entry name" value="ATP-grasp fold, B domain"/>
    <property type="match status" value="1"/>
</dbReference>
<feature type="domain" description="ATP-grasp" evidence="2">
    <location>
        <begin position="107"/>
        <end position="302"/>
    </location>
</feature>
<dbReference type="InterPro" id="IPR013815">
    <property type="entry name" value="ATP_grasp_subdomain_1"/>
</dbReference>
<dbReference type="InterPro" id="IPR011761">
    <property type="entry name" value="ATP-grasp"/>
</dbReference>
<keyword evidence="1" id="KW-0547">Nucleotide-binding</keyword>
<dbReference type="AlphaFoldDB" id="A0A0G1JRD3"/>
<organism evidence="3 4">
    <name type="scientific">Candidatus Collierbacteria bacterium GW2011_GWF2_44_15</name>
    <dbReference type="NCBI Taxonomy" id="1618404"/>
    <lineage>
        <taxon>Bacteria</taxon>
        <taxon>Candidatus Collieribacteriota</taxon>
    </lineage>
</organism>
<keyword evidence="1" id="KW-0067">ATP-binding</keyword>
<dbReference type="PANTHER" id="PTHR21621:SF0">
    <property type="entry name" value="BETA-CITRYLGLUTAMATE SYNTHASE B-RELATED"/>
    <property type="match status" value="1"/>
</dbReference>
<dbReference type="GO" id="GO:0046872">
    <property type="term" value="F:metal ion binding"/>
    <property type="evidence" value="ECO:0007669"/>
    <property type="project" value="InterPro"/>
</dbReference>
<reference evidence="3 4" key="1">
    <citation type="journal article" date="2015" name="Nature">
        <title>rRNA introns, odd ribosomes, and small enigmatic genomes across a large radiation of phyla.</title>
        <authorList>
            <person name="Brown C.T."/>
            <person name="Hug L.A."/>
            <person name="Thomas B.C."/>
            <person name="Sharon I."/>
            <person name="Castelle C.J."/>
            <person name="Singh A."/>
            <person name="Wilkins M.J."/>
            <person name="Williams K.H."/>
            <person name="Banfield J.F."/>
        </authorList>
    </citation>
    <scope>NUCLEOTIDE SEQUENCE [LARGE SCALE GENOMIC DNA]</scope>
</reference>
<dbReference type="GO" id="GO:0018169">
    <property type="term" value="F:ribosomal S6-glutamic acid ligase activity"/>
    <property type="evidence" value="ECO:0007669"/>
    <property type="project" value="TreeGrafter"/>
</dbReference>
<protein>
    <submittedName>
        <fullName evidence="3">Alpha-L-glutamate ligase, RimK family</fullName>
    </submittedName>
</protein>
<sequence length="307" mass="35564">MLENRMKIAAFHRLNFEDTELRLNEEARKLGIDLVWIKYRDLKVVGERIFFGDTDIKDFDGWYFRAVGTELEWSKLLQLYARKYQMPVVDDYLITEGPLRRFKSVMSWQLLDAGVNYPKSAYIERIEDLETELKKWEFPLIVKLSQGGRHGMGTFFLRTLDELKSLVERLEQRNTSATEAGKQTRVYRGFLVQEYIENDGDFRVMTVGYKCIGGFKRQPKVERLVLNQSEGKSVGIEVPEDVAETAENAARVLGVEIAGTDLVRNKKDGGVYIIEVNEAPQFKVFEKRTGKNAAREILEHCVRKFSK</sequence>
<evidence type="ECO:0000256" key="1">
    <source>
        <dbReference type="PROSITE-ProRule" id="PRU00409"/>
    </source>
</evidence>
<dbReference type="Proteomes" id="UP000033861">
    <property type="component" value="Unassembled WGS sequence"/>
</dbReference>
<name>A0A0G1JRD3_9BACT</name>
<comment type="caution">
    <text evidence="3">The sequence shown here is derived from an EMBL/GenBank/DDBJ whole genome shotgun (WGS) entry which is preliminary data.</text>
</comment>
<dbReference type="SUPFAM" id="SSF56059">
    <property type="entry name" value="Glutathione synthetase ATP-binding domain-like"/>
    <property type="match status" value="1"/>
</dbReference>
<dbReference type="PANTHER" id="PTHR21621">
    <property type="entry name" value="RIBOSOMAL PROTEIN S6 MODIFICATION PROTEIN"/>
    <property type="match status" value="1"/>
</dbReference>
<dbReference type="GO" id="GO:0005737">
    <property type="term" value="C:cytoplasm"/>
    <property type="evidence" value="ECO:0007669"/>
    <property type="project" value="TreeGrafter"/>
</dbReference>
<accession>A0A0G1JRD3</accession>
<dbReference type="PROSITE" id="PS50975">
    <property type="entry name" value="ATP_GRASP"/>
    <property type="match status" value="1"/>
</dbReference>
<dbReference type="Pfam" id="PF08443">
    <property type="entry name" value="RimK"/>
    <property type="match status" value="1"/>
</dbReference>
<evidence type="ECO:0000313" key="3">
    <source>
        <dbReference type="EMBL" id="KKT46482.1"/>
    </source>
</evidence>
<dbReference type="InterPro" id="IPR013651">
    <property type="entry name" value="ATP-grasp_RimK-type"/>
</dbReference>
<gene>
    <name evidence="3" type="ORF">UW35_C0013G0002</name>
</gene>